<evidence type="ECO:0000313" key="5">
    <source>
        <dbReference type="Proteomes" id="UP000219467"/>
    </source>
</evidence>
<dbReference type="SUPFAM" id="SSF46894">
    <property type="entry name" value="C-terminal effector domain of the bipartite response regulators"/>
    <property type="match status" value="1"/>
</dbReference>
<dbReference type="Gene3D" id="1.10.10.10">
    <property type="entry name" value="Winged helix-like DNA-binding domain superfamily/Winged helix DNA-binding domain"/>
    <property type="match status" value="1"/>
</dbReference>
<dbReference type="EMBL" id="OAOQ01000027">
    <property type="protein sequence ID" value="SNX74857.1"/>
    <property type="molecule type" value="Genomic_DNA"/>
</dbReference>
<evidence type="ECO:0000259" key="3">
    <source>
        <dbReference type="PROSITE" id="PS51755"/>
    </source>
</evidence>
<proteinExistence type="predicted"/>
<evidence type="ECO:0000256" key="2">
    <source>
        <dbReference type="PROSITE-ProRule" id="PRU01091"/>
    </source>
</evidence>
<protein>
    <submittedName>
        <fullName evidence="4">Transcriptional regulator</fullName>
    </submittedName>
</protein>
<dbReference type="GO" id="GO:0006355">
    <property type="term" value="P:regulation of DNA-templated transcription"/>
    <property type="evidence" value="ECO:0007669"/>
    <property type="project" value="InterPro"/>
</dbReference>
<evidence type="ECO:0000313" key="4">
    <source>
        <dbReference type="EMBL" id="SNX74857.1"/>
    </source>
</evidence>
<evidence type="ECO:0000256" key="1">
    <source>
        <dbReference type="ARBA" id="ARBA00023125"/>
    </source>
</evidence>
<dbReference type="InterPro" id="IPR016032">
    <property type="entry name" value="Sig_transdc_resp-reg_C-effctor"/>
</dbReference>
<keyword evidence="5" id="KW-1185">Reference proteome</keyword>
<dbReference type="GO" id="GO:0000160">
    <property type="term" value="P:phosphorelay signal transduction system"/>
    <property type="evidence" value="ECO:0007669"/>
    <property type="project" value="InterPro"/>
</dbReference>
<dbReference type="GO" id="GO:0003677">
    <property type="term" value="F:DNA binding"/>
    <property type="evidence" value="ECO:0007669"/>
    <property type="project" value="UniProtKB-UniRule"/>
</dbReference>
<accession>A0A285D4W5</accession>
<gene>
    <name evidence="4" type="ORF">SAMN05878503_12713</name>
</gene>
<sequence>MDLRAHVMAHPADERLEVALQLLGELTGSQTVAALRHKFGLTPTQARMLAALNAAAPRVLDHQALFAAIYGTEWDRSQRSVHAVIQKMRAKLPQGLLVSHWGVGYSLARRIDVG</sequence>
<organism evidence="4 5">
    <name type="scientific">Cereibacter ovatus</name>
    <dbReference type="NCBI Taxonomy" id="439529"/>
    <lineage>
        <taxon>Bacteria</taxon>
        <taxon>Pseudomonadati</taxon>
        <taxon>Pseudomonadota</taxon>
        <taxon>Alphaproteobacteria</taxon>
        <taxon>Rhodobacterales</taxon>
        <taxon>Paracoccaceae</taxon>
        <taxon>Cereibacter</taxon>
    </lineage>
</organism>
<name>A0A285D4W5_9RHOB</name>
<feature type="domain" description="OmpR/PhoB-type" evidence="3">
    <location>
        <begin position="13"/>
        <end position="109"/>
    </location>
</feature>
<reference evidence="5" key="1">
    <citation type="submission" date="2017-08" db="EMBL/GenBank/DDBJ databases">
        <authorList>
            <person name="Varghese N."/>
            <person name="Submissions S."/>
        </authorList>
    </citation>
    <scope>NUCLEOTIDE SEQUENCE [LARGE SCALE GENOMIC DNA]</scope>
    <source>
        <strain evidence="5">JA234</strain>
    </source>
</reference>
<dbReference type="AlphaFoldDB" id="A0A285D4W5"/>
<dbReference type="Proteomes" id="UP000219467">
    <property type="component" value="Unassembled WGS sequence"/>
</dbReference>
<dbReference type="RefSeq" id="WP_097031850.1">
    <property type="nucleotide sequence ID" value="NZ_OAOQ01000027.1"/>
</dbReference>
<keyword evidence="1 2" id="KW-0238">DNA-binding</keyword>
<dbReference type="Pfam" id="PF00486">
    <property type="entry name" value="Trans_reg_C"/>
    <property type="match status" value="1"/>
</dbReference>
<dbReference type="SMART" id="SM00862">
    <property type="entry name" value="Trans_reg_C"/>
    <property type="match status" value="1"/>
</dbReference>
<dbReference type="PROSITE" id="PS51755">
    <property type="entry name" value="OMPR_PHOB"/>
    <property type="match status" value="1"/>
</dbReference>
<dbReference type="InterPro" id="IPR036388">
    <property type="entry name" value="WH-like_DNA-bd_sf"/>
</dbReference>
<feature type="DNA-binding region" description="OmpR/PhoB-type" evidence="2">
    <location>
        <begin position="13"/>
        <end position="109"/>
    </location>
</feature>
<dbReference type="InterPro" id="IPR001867">
    <property type="entry name" value="OmpR/PhoB-type_DNA-bd"/>
</dbReference>